<reference evidence="2" key="1">
    <citation type="submission" date="2016-11" db="EMBL/GenBank/DDBJ databases">
        <authorList>
            <person name="Varghese N."/>
            <person name="Submissions S."/>
        </authorList>
    </citation>
    <scope>NUCLEOTIDE SEQUENCE [LARGE SCALE GENOMIC DNA]</scope>
    <source>
        <strain evidence="2">DSM 27623</strain>
    </source>
</reference>
<dbReference type="AlphaFoldDB" id="A0A1N6H8M5"/>
<dbReference type="Proteomes" id="UP000185207">
    <property type="component" value="Unassembled WGS sequence"/>
</dbReference>
<name>A0A1N6H8M5_9FLAO</name>
<accession>A0A1N6H8M5</accession>
<dbReference type="OrthoDB" id="1220906at2"/>
<evidence type="ECO:0008006" key="3">
    <source>
        <dbReference type="Google" id="ProtNLM"/>
    </source>
</evidence>
<organism evidence="1 2">
    <name type="scientific">Epilithonimonas zeae</name>
    <dbReference type="NCBI Taxonomy" id="1416779"/>
    <lineage>
        <taxon>Bacteria</taxon>
        <taxon>Pseudomonadati</taxon>
        <taxon>Bacteroidota</taxon>
        <taxon>Flavobacteriia</taxon>
        <taxon>Flavobacteriales</taxon>
        <taxon>Weeksellaceae</taxon>
        <taxon>Chryseobacterium group</taxon>
        <taxon>Epilithonimonas</taxon>
    </lineage>
</organism>
<protein>
    <recommendedName>
        <fullName evidence="3">Carboxypeptidase-like regulatory domain-containing protein</fullName>
    </recommendedName>
</protein>
<evidence type="ECO:0000313" key="2">
    <source>
        <dbReference type="Proteomes" id="UP000185207"/>
    </source>
</evidence>
<dbReference type="RefSeq" id="WP_074235393.1">
    <property type="nucleotide sequence ID" value="NZ_FSRK01000001.1"/>
</dbReference>
<keyword evidence="2" id="KW-1185">Reference proteome</keyword>
<sequence length="387" mass="45231">MKKLILLLQFPIIVFSQQKIKIVDSETSKPIPNARIISNQNVYYSNDDGYILLPENSDKQEISAIGYLSETVKNYKPIISLKPKYQNIDELKIVSIDIKKLLKDVSDNYSKIYYDQPQLYDITIKQRAFENNQMKLLMIADGKFWSKDGTYYPKEAINNRFDNFVQLQIDDLRYLKSETYENKIKIKKQNTTQDNIGDLFLSFELLRTLRFAELKRSKTSGKLLDDNGTEQDISFLIKLDSTHIYKGRILYNKIDKAITHFDLHFNQSSTKPLPLKDEDGVEYLVQLGDGILSFDYYKNGDKYVPSKIGFVVENLKTFVGDKIYEKRSAREIIFKNFAKSDSKGVQNPVKINQDYWQYLKMSYDKGDILLSKEEEEFINEKSNEIQN</sequence>
<evidence type="ECO:0000313" key="1">
    <source>
        <dbReference type="EMBL" id="SIO16171.1"/>
    </source>
</evidence>
<dbReference type="STRING" id="1416779.SAMN05444409_2324"/>
<gene>
    <name evidence="1" type="ORF">SAMN05444409_2324</name>
</gene>
<proteinExistence type="predicted"/>
<dbReference type="EMBL" id="FSRK01000001">
    <property type="protein sequence ID" value="SIO16171.1"/>
    <property type="molecule type" value="Genomic_DNA"/>
</dbReference>